<reference evidence="7 8" key="1">
    <citation type="journal article" date="2008" name="Int. J. Syst. Evol. Microbiol.">
        <title>Leifsonia pindariensis sp. nov., isolated from the Pindari glacier of the Indian Himalayas, and emended description of the genus Leifsonia.</title>
        <authorList>
            <person name="Reddy G.S."/>
            <person name="Prabagaran S.R."/>
            <person name="Shivaji S."/>
        </authorList>
    </citation>
    <scope>NUCLEOTIDE SEQUENCE [LARGE SCALE GENOMIC DNA]</scope>
    <source>
        <strain evidence="7 8">PON 10</strain>
    </source>
</reference>
<evidence type="ECO:0000256" key="2">
    <source>
        <dbReference type="ARBA" id="ARBA00023125"/>
    </source>
</evidence>
<evidence type="ECO:0000256" key="1">
    <source>
        <dbReference type="ARBA" id="ARBA00023015"/>
    </source>
</evidence>
<dbReference type="SUPFAM" id="SSF48498">
    <property type="entry name" value="Tetracyclin repressor-like, C-terminal domain"/>
    <property type="match status" value="1"/>
</dbReference>
<feature type="DNA-binding region" description="H-T-H motif" evidence="4">
    <location>
        <begin position="47"/>
        <end position="66"/>
    </location>
</feature>
<proteinExistence type="predicted"/>
<dbReference type="InterPro" id="IPR050109">
    <property type="entry name" value="HTH-type_TetR-like_transc_reg"/>
</dbReference>
<gene>
    <name evidence="7" type="ORF">GY24_15420</name>
</gene>
<sequence>MSSSDGAARARRPGSAPPGRRKDAQRNYDRLLLEARRVVAEQGSAASLEEIARRSELGIATLYRHFPNRTELLRALYEQALAEVEAAASDALAAPNAWQGLAGYVERLAAWLIDDPGLLPIIEHLGAAEPEYRPGGTLERPLAELIARAQAAGELRPDVGVADLTRLIAMLGGLSRGRGPGAARSWRRELGVVLDGLRAENVRNPLPGEPAG</sequence>
<dbReference type="PROSITE" id="PS50977">
    <property type="entry name" value="HTH_TETR_2"/>
    <property type="match status" value="1"/>
</dbReference>
<dbReference type="SUPFAM" id="SSF46689">
    <property type="entry name" value="Homeodomain-like"/>
    <property type="match status" value="1"/>
</dbReference>
<name>A0ABX5ARS8_9MICO</name>
<keyword evidence="2 4" id="KW-0238">DNA-binding</keyword>
<dbReference type="InterPro" id="IPR049445">
    <property type="entry name" value="TetR_SbtR-like_C"/>
</dbReference>
<dbReference type="Gene3D" id="1.10.357.10">
    <property type="entry name" value="Tetracycline Repressor, domain 2"/>
    <property type="match status" value="1"/>
</dbReference>
<dbReference type="Pfam" id="PF21597">
    <property type="entry name" value="TetR_C_43"/>
    <property type="match status" value="1"/>
</dbReference>
<keyword evidence="1" id="KW-0805">Transcription regulation</keyword>
<dbReference type="InterPro" id="IPR036271">
    <property type="entry name" value="Tet_transcr_reg_TetR-rel_C_sf"/>
</dbReference>
<dbReference type="InterPro" id="IPR009057">
    <property type="entry name" value="Homeodomain-like_sf"/>
</dbReference>
<dbReference type="PANTHER" id="PTHR30055">
    <property type="entry name" value="HTH-TYPE TRANSCRIPTIONAL REGULATOR RUTR"/>
    <property type="match status" value="1"/>
</dbReference>
<comment type="caution">
    <text evidence="7">The sequence shown here is derived from an EMBL/GenBank/DDBJ whole genome shotgun (WGS) entry which is preliminary data.</text>
</comment>
<keyword evidence="8" id="KW-1185">Reference proteome</keyword>
<feature type="domain" description="HTH tetR-type" evidence="6">
    <location>
        <begin position="25"/>
        <end position="84"/>
    </location>
</feature>
<protein>
    <recommendedName>
        <fullName evidence="6">HTH tetR-type domain-containing protein</fullName>
    </recommendedName>
</protein>
<evidence type="ECO:0000313" key="7">
    <source>
        <dbReference type="EMBL" id="PPL14828.1"/>
    </source>
</evidence>
<evidence type="ECO:0000259" key="6">
    <source>
        <dbReference type="PROSITE" id="PS50977"/>
    </source>
</evidence>
<accession>A0ABX5ARS8</accession>
<evidence type="ECO:0000256" key="3">
    <source>
        <dbReference type="ARBA" id="ARBA00023163"/>
    </source>
</evidence>
<evidence type="ECO:0000256" key="5">
    <source>
        <dbReference type="SAM" id="MobiDB-lite"/>
    </source>
</evidence>
<dbReference type="PANTHER" id="PTHR30055:SF234">
    <property type="entry name" value="HTH-TYPE TRANSCRIPTIONAL REGULATOR BETI"/>
    <property type="match status" value="1"/>
</dbReference>
<organism evidence="7 8">
    <name type="scientific">Microterricola pindariensis</name>
    <dbReference type="NCBI Taxonomy" id="478010"/>
    <lineage>
        <taxon>Bacteria</taxon>
        <taxon>Bacillati</taxon>
        <taxon>Actinomycetota</taxon>
        <taxon>Actinomycetes</taxon>
        <taxon>Micrococcales</taxon>
        <taxon>Microbacteriaceae</taxon>
        <taxon>Microterricola</taxon>
    </lineage>
</organism>
<dbReference type="Proteomes" id="UP000237755">
    <property type="component" value="Unassembled WGS sequence"/>
</dbReference>
<feature type="region of interest" description="Disordered" evidence="5">
    <location>
        <begin position="1"/>
        <end position="25"/>
    </location>
</feature>
<dbReference type="Pfam" id="PF00440">
    <property type="entry name" value="TetR_N"/>
    <property type="match status" value="1"/>
</dbReference>
<keyword evidence="3" id="KW-0804">Transcription</keyword>
<dbReference type="RefSeq" id="WP_104477286.1">
    <property type="nucleotide sequence ID" value="NZ_MPZN01000078.1"/>
</dbReference>
<evidence type="ECO:0000313" key="8">
    <source>
        <dbReference type="Proteomes" id="UP000237755"/>
    </source>
</evidence>
<dbReference type="InterPro" id="IPR001647">
    <property type="entry name" value="HTH_TetR"/>
</dbReference>
<feature type="compositionally biased region" description="Low complexity" evidence="5">
    <location>
        <begin position="1"/>
        <end position="18"/>
    </location>
</feature>
<dbReference type="EMBL" id="MPZN01000078">
    <property type="protein sequence ID" value="PPL14828.1"/>
    <property type="molecule type" value="Genomic_DNA"/>
</dbReference>
<evidence type="ECO:0000256" key="4">
    <source>
        <dbReference type="PROSITE-ProRule" id="PRU00335"/>
    </source>
</evidence>